<feature type="transmembrane region" description="Helical" evidence="2">
    <location>
        <begin position="267"/>
        <end position="286"/>
    </location>
</feature>
<dbReference type="SUPFAM" id="SSF161070">
    <property type="entry name" value="SNF-like"/>
    <property type="match status" value="1"/>
</dbReference>
<feature type="transmembrane region" description="Helical" evidence="2">
    <location>
        <begin position="1102"/>
        <end position="1121"/>
    </location>
</feature>
<feature type="transmembrane region" description="Helical" evidence="2">
    <location>
        <begin position="954"/>
        <end position="972"/>
    </location>
</feature>
<feature type="transmembrane region" description="Helical" evidence="2">
    <location>
        <begin position="1232"/>
        <end position="1252"/>
    </location>
</feature>
<evidence type="ECO:0000256" key="1">
    <source>
        <dbReference type="SAM" id="MobiDB-lite"/>
    </source>
</evidence>
<feature type="transmembrane region" description="Helical" evidence="2">
    <location>
        <begin position="551"/>
        <end position="569"/>
    </location>
</feature>
<feature type="transmembrane region" description="Helical" evidence="2">
    <location>
        <begin position="581"/>
        <end position="600"/>
    </location>
</feature>
<feature type="transmembrane region" description="Helical" evidence="2">
    <location>
        <begin position="803"/>
        <end position="827"/>
    </location>
</feature>
<feature type="transmembrane region" description="Helical" evidence="2">
    <location>
        <begin position="625"/>
        <end position="647"/>
    </location>
</feature>
<reference evidence="4 5" key="1">
    <citation type="submission" date="2014-11" db="EMBL/GenBank/DDBJ databases">
        <title>Comparative genomic analysis of Cryptosporidium hominis reveals occurrence of genetic recombination in virulent subtypes.</title>
        <authorList>
            <person name="Guo Y."/>
            <person name="Tang K."/>
            <person name="Frace M."/>
            <person name="Li N."/>
            <person name="Roellig D.M."/>
            <person name="Sammons S."/>
            <person name="Knipe K."/>
            <person name="Rowe L."/>
            <person name="Feng Y."/>
            <person name="Xiao L."/>
        </authorList>
    </citation>
    <scope>NUCLEOTIDE SEQUENCE [LARGE SCALE GENOMIC DNA]</scope>
    <source>
        <strain evidence="4">30976</strain>
    </source>
</reference>
<feature type="transmembrane region" description="Helical" evidence="2">
    <location>
        <begin position="1264"/>
        <end position="1285"/>
    </location>
</feature>
<feature type="transmembrane region" description="Helical" evidence="2">
    <location>
        <begin position="1142"/>
        <end position="1162"/>
    </location>
</feature>
<feature type="transmembrane region" description="Helical" evidence="2">
    <location>
        <begin position="1453"/>
        <end position="1474"/>
    </location>
</feature>
<dbReference type="InterPro" id="IPR037272">
    <property type="entry name" value="SNS_sf"/>
</dbReference>
<dbReference type="EMBL" id="JTAI01000002">
    <property type="protein sequence ID" value="PPS98272.1"/>
    <property type="molecule type" value="Genomic_DNA"/>
</dbReference>
<keyword evidence="5" id="KW-1185">Reference proteome</keyword>
<protein>
    <submittedName>
        <fullName evidence="3">Uncharacterized protein</fullName>
    </submittedName>
</protein>
<sequence length="1604" mass="185104">MTYDEHLELRNDLYQTSLRLFRSDIKWLSEYIPSVSKWRVKVMLREELGSFTGDDCPNNKSSTYGRRIFEKNNLTSSPQPEENLVSISNSEGSPNSNLKHNLCDIKDVIINKEEISIKIPSIPLNSESPNNSLYSNGVCATDSEKANSGINHFDNACKINVDKNDELPVYDKLHVDNNKNNEIKIEQEESVCANEEQNKKNGLSLSINFENSEKNEVNEFNQAEAINRDQSEKDEFRTYNILTGEDGKHFKENATNISSFGLTLWEYLPLVAILSGSTGIFIIFRLSSAMYRYSVLSCIISHLITFLLIGIPLSQLEFSMRKKGQRYGFLEAMQYFNPKYVGITILSLVTVMIIFLYSVQIIGSLSVILHNISKKAWRITFDDTLICSQINNSIFPTNGELIDTIKSGKLTSERISNAYSLCSLSSICNMIVPFFQDTNGMMNAIKSYITTSETGNTTKNARVLDNSNIEFFEKTNKATNDTIDSLYSPNFPTWCLPSPSKKLRNLMVLEQSGYQETIYFSLKNAIINAENLFKTQIFPMKKPLKWFNSDLLARIVGISFAFIFIILSINGGGKLYRVASFLSFLSLMMLFLTASIQIVANDIQLNIFISILVTQEGIENLFSPAIWYCSINNTLLFFGISFLITMFPLKELIREDYNTNTSNSLGYEKDHFYDKFTYDHVGSRPEVTKNSISSIFDTENQKSNKVPIGFKKPRIGEITLRKHVSRIYKSVYNQEIEKSDLKHRNIEDFSIENASKIPINCNNEESTINQNKHVKNNMALESCPNGHDEHKHFPSLMSAANSAVFFLACVMISSMVVLISNAALISLSESPYTPLLLPFNEKYSNIFSSSSIKGNINYQEVYRQIKEADSYASNRAYYFYGSMYKGFEYFNTSKLFHENNWLMHNVLDKDSGNFQETFQIFNGESGSMEEISFLKNHMVNWFKWNFLQVKSQSLILGEFMIIYLIIIAIEVSKRIPSGVIIFFIFVVFSFAISSACLCTSIISKHIFVIFNYWILPIMAPKFGISGKDSELNNLNNKDKKNIRRLRKHNQNINLVKDSNYCDKYKKIDKNEKERKLNRRKREEKLVNIKKKKIPVIYKIKSFFKLIFCILSSFLLLIKLQIFKFIGISYRNKQNRKIEKMTFFVQFSFITLLIIMGLLNNIVSSFIPRFPLDYIDENNKILQEQLELSKTAFLNFSEKNELLKHYNNDFYVAKTFNIVFGSLFDIRIISSSVNFMLALTAGIEVIILTWYMYRDVQEEIIGKNALKFQTIGFVISTVLLSIGFLLGTKLIFLIFILLSFSNYLVFFIISRYFAKKNFIKNHEQVIKRQKYSPIWWLYVSNIDILRRKLNSQELEDAGSLTYYSEKSIIQVGSTNNDNCDYCFNDLNNKKIIQHGYFSKNEELIENISNFNLYCNVRSRQPLFISFWFIMAKYFSSILIFSTIPLSIANTLSLLFFRLDCLDGIISEILLLNYISKMKIKMINITNRVSIFQPIQVIVISMLILFGISTALIITLYIKFKQNKLRKISNNGNNPNCLISNNQNYSREDQEINLNNILDDVYESLKVPECIELYSNKKIENLGKMPQKLIISFAMLENHKLLNKYK</sequence>
<keyword evidence="2" id="KW-0812">Transmembrane</keyword>
<evidence type="ECO:0000256" key="2">
    <source>
        <dbReference type="SAM" id="Phobius"/>
    </source>
</evidence>
<feature type="region of interest" description="Disordered" evidence="1">
    <location>
        <begin position="72"/>
        <end position="92"/>
    </location>
</feature>
<keyword evidence="2" id="KW-1133">Transmembrane helix</keyword>
<dbReference type="VEuPathDB" id="CryptoDB:GY17_00000578"/>
<name>A0A0S4TJX0_CRYHO</name>
<proteinExistence type="predicted"/>
<evidence type="ECO:0000313" key="4">
    <source>
        <dbReference type="EMBL" id="PPS98272.1"/>
    </source>
</evidence>
<dbReference type="EMBL" id="LN877954">
    <property type="protein sequence ID" value="CUV07697.1"/>
    <property type="molecule type" value="Genomic_DNA"/>
</dbReference>
<accession>A0A0S4TJX0</accession>
<evidence type="ECO:0000313" key="5">
    <source>
        <dbReference type="Proteomes" id="UP001429100"/>
    </source>
</evidence>
<dbReference type="VEuPathDB" id="CryptoDB:Chro.80178"/>
<feature type="transmembrane region" description="Helical" evidence="2">
    <location>
        <begin position="979"/>
        <end position="1002"/>
    </location>
</feature>
<dbReference type="Proteomes" id="UP000199752">
    <property type="component" value="Chromosome 8"/>
</dbReference>
<keyword evidence="2" id="KW-0472">Membrane</keyword>
<feature type="transmembrane region" description="Helical" evidence="2">
    <location>
        <begin position="293"/>
        <end position="313"/>
    </location>
</feature>
<feature type="transmembrane region" description="Helical" evidence="2">
    <location>
        <begin position="1425"/>
        <end position="1447"/>
    </location>
</feature>
<reference evidence="3" key="2">
    <citation type="submission" date="2015-08" db="EMBL/GenBank/DDBJ databases">
        <authorList>
            <person name="Babu N.S."/>
            <person name="Beckwith C.J."/>
            <person name="Beseler K.G."/>
            <person name="Brison A."/>
            <person name="Carone J.V."/>
            <person name="Caskin T.P."/>
            <person name="Diamond M."/>
            <person name="Durham M.E."/>
            <person name="Foxe J.M."/>
            <person name="Go M."/>
            <person name="Henderson B.A."/>
            <person name="Jones I.B."/>
            <person name="McGettigan J.A."/>
            <person name="Micheletti S.J."/>
            <person name="Nasrallah M.E."/>
            <person name="Ortiz D."/>
            <person name="Piller C.R."/>
            <person name="Privatt S.R."/>
            <person name="Schneider S.L."/>
            <person name="Sharp S."/>
            <person name="Smith T.C."/>
            <person name="Stanton J.D."/>
            <person name="Ullery H.E."/>
            <person name="Wilson R.J."/>
            <person name="Serrano M.G."/>
            <person name="Buck G."/>
            <person name="Lee V."/>
            <person name="Wang Y."/>
            <person name="Carvalho R."/>
            <person name="Voegtly L."/>
            <person name="Shi R."/>
            <person name="Duckworth R."/>
            <person name="Johnson A."/>
            <person name="Loviza R."/>
            <person name="Walstead R."/>
            <person name="Shah Z."/>
            <person name="Kiflezghi M."/>
            <person name="Wade K."/>
            <person name="Ball S.L."/>
            <person name="Bradley K.W."/>
            <person name="Asai D.J."/>
            <person name="Bowman C.A."/>
            <person name="Russell D.A."/>
            <person name="Pope W.H."/>
            <person name="Jacobs-Sera D."/>
            <person name="Hendrix R.W."/>
            <person name="Hatfull G.F."/>
        </authorList>
    </citation>
    <scope>NUCLEOTIDE SEQUENCE [LARGE SCALE GENOMIC DNA]</scope>
</reference>
<reference evidence="4 5" key="3">
    <citation type="submission" date="2017-10" db="EMBL/GenBank/DDBJ databases">
        <title>Consistent, comparative and evidence-based genome annotation and re-annotation for the closely-related species, Cryptosporidium parvum, C. hominis and C. tyzzeri.</title>
        <authorList>
            <person name="Baptista R.P."/>
            <person name="Li Y."/>
            <person name="Sateriale A."/>
            <person name="Striepen B."/>
            <person name="Kissinger J.C."/>
        </authorList>
    </citation>
    <scope>NUCLEOTIDE SEQUENCE [LARGE SCALE GENOMIC DNA]</scope>
    <source>
        <strain evidence="4">30976</strain>
    </source>
</reference>
<evidence type="ECO:0000313" key="3">
    <source>
        <dbReference type="EMBL" id="CUV07697.1"/>
    </source>
</evidence>
<dbReference type="VEuPathDB" id="CryptoDB:ChTU502y2012_388g0150"/>
<gene>
    <name evidence="3" type="ORF">CHUDEA8_1510</name>
    <name evidence="4" type="ORF">GY17_00000578</name>
</gene>
<feature type="transmembrane region" description="Helical" evidence="2">
    <location>
        <begin position="1291"/>
        <end position="1313"/>
    </location>
</feature>
<feature type="transmembrane region" description="Helical" evidence="2">
    <location>
        <begin position="1495"/>
        <end position="1516"/>
    </location>
</feature>
<organism evidence="3">
    <name type="scientific">Cryptosporidium hominis</name>
    <dbReference type="NCBI Taxonomy" id="237895"/>
    <lineage>
        <taxon>Eukaryota</taxon>
        <taxon>Sar</taxon>
        <taxon>Alveolata</taxon>
        <taxon>Apicomplexa</taxon>
        <taxon>Conoidasida</taxon>
        <taxon>Coccidia</taxon>
        <taxon>Eucoccidiorida</taxon>
        <taxon>Eimeriorina</taxon>
        <taxon>Cryptosporidiidae</taxon>
        <taxon>Cryptosporidium</taxon>
    </lineage>
</organism>
<dbReference type="Proteomes" id="UP001429100">
    <property type="component" value="Unassembled WGS sequence"/>
</dbReference>
<dbReference type="VEuPathDB" id="CryptoDB:CHUDEA8_1510"/>
<feature type="transmembrane region" description="Helical" evidence="2">
    <location>
        <begin position="340"/>
        <end position="369"/>
    </location>
</feature>